<dbReference type="AlphaFoldDB" id="A0A6J5VPC3"/>
<name>A0A6J5VPC3_PRUAR</name>
<proteinExistence type="predicted"/>
<sequence length="87" mass="9587">MLLPLPWRVFRPPPPHPTGFTVPQVSLCPPILPFGTTRSGARQLHAAITRHNPGLDPYDASTPYLSDSNCPRPRDEPTSTTIMRTGD</sequence>
<evidence type="ECO:0000313" key="3">
    <source>
        <dbReference type="Proteomes" id="UP000507222"/>
    </source>
</evidence>
<dbReference type="Proteomes" id="UP000507222">
    <property type="component" value="Unassembled WGS sequence"/>
</dbReference>
<protein>
    <submittedName>
        <fullName evidence="2">Uncharacterized protein</fullName>
    </submittedName>
</protein>
<accession>A0A6J5VPC3</accession>
<dbReference type="EMBL" id="CAEKDK010000008">
    <property type="protein sequence ID" value="CAB4289842.1"/>
    <property type="molecule type" value="Genomic_DNA"/>
</dbReference>
<evidence type="ECO:0000256" key="1">
    <source>
        <dbReference type="SAM" id="MobiDB-lite"/>
    </source>
</evidence>
<feature type="region of interest" description="Disordered" evidence="1">
    <location>
        <begin position="51"/>
        <end position="87"/>
    </location>
</feature>
<organism evidence="2 3">
    <name type="scientific">Prunus armeniaca</name>
    <name type="common">Apricot</name>
    <name type="synonym">Armeniaca vulgaris</name>
    <dbReference type="NCBI Taxonomy" id="36596"/>
    <lineage>
        <taxon>Eukaryota</taxon>
        <taxon>Viridiplantae</taxon>
        <taxon>Streptophyta</taxon>
        <taxon>Embryophyta</taxon>
        <taxon>Tracheophyta</taxon>
        <taxon>Spermatophyta</taxon>
        <taxon>Magnoliopsida</taxon>
        <taxon>eudicotyledons</taxon>
        <taxon>Gunneridae</taxon>
        <taxon>Pentapetalae</taxon>
        <taxon>rosids</taxon>
        <taxon>fabids</taxon>
        <taxon>Rosales</taxon>
        <taxon>Rosaceae</taxon>
        <taxon>Amygdaloideae</taxon>
        <taxon>Amygdaleae</taxon>
        <taxon>Prunus</taxon>
    </lineage>
</organism>
<gene>
    <name evidence="2" type="ORF">CURHAP_LOCUS49446</name>
</gene>
<feature type="compositionally biased region" description="Polar residues" evidence="1">
    <location>
        <begin position="78"/>
        <end position="87"/>
    </location>
</feature>
<reference evidence="2 3" key="1">
    <citation type="submission" date="2020-05" db="EMBL/GenBank/DDBJ databases">
        <authorList>
            <person name="Campoy J."/>
            <person name="Schneeberger K."/>
            <person name="Spophaly S."/>
        </authorList>
    </citation>
    <scope>NUCLEOTIDE SEQUENCE [LARGE SCALE GENOMIC DNA]</scope>
    <source>
        <strain evidence="2">PruArmRojPasFocal</strain>
    </source>
</reference>
<evidence type="ECO:0000313" key="2">
    <source>
        <dbReference type="EMBL" id="CAB4289842.1"/>
    </source>
</evidence>